<dbReference type="Proteomes" id="UP000000268">
    <property type="component" value="Chromosome"/>
</dbReference>
<accession>B0C6A6</accession>
<dbReference type="OrthoDB" id="9853357at2"/>
<dbReference type="KEGG" id="amr:AM1_0113"/>
<dbReference type="RefSeq" id="WP_012160819.1">
    <property type="nucleotide sequence ID" value="NC_009925.1"/>
</dbReference>
<keyword evidence="2" id="KW-1185">Reference proteome</keyword>
<organism evidence="1 2">
    <name type="scientific">Acaryochloris marina (strain MBIC 11017)</name>
    <dbReference type="NCBI Taxonomy" id="329726"/>
    <lineage>
        <taxon>Bacteria</taxon>
        <taxon>Bacillati</taxon>
        <taxon>Cyanobacteriota</taxon>
        <taxon>Cyanophyceae</taxon>
        <taxon>Acaryochloridales</taxon>
        <taxon>Acaryochloridaceae</taxon>
        <taxon>Acaryochloris</taxon>
    </lineage>
</organism>
<name>B0C6A6_ACAM1</name>
<sequence>MSALNVLVTLYRWTERWDSIEVDIPSRDHPCREDTTSGTIVTGLVSVPVELEIREWMTEWWQP</sequence>
<dbReference type="HOGENOM" id="CLU_2875299_0_0_3"/>
<evidence type="ECO:0000313" key="2">
    <source>
        <dbReference type="Proteomes" id="UP000000268"/>
    </source>
</evidence>
<dbReference type="EMBL" id="CP000828">
    <property type="protein sequence ID" value="ABW25200.1"/>
    <property type="molecule type" value="Genomic_DNA"/>
</dbReference>
<dbReference type="AlphaFoldDB" id="B0C6A6"/>
<dbReference type="STRING" id="329726.AM1_0113"/>
<proteinExistence type="predicted"/>
<protein>
    <submittedName>
        <fullName evidence="1">Glutaredoxin-related protein, putative</fullName>
    </submittedName>
</protein>
<reference evidence="1 2" key="1">
    <citation type="journal article" date="2008" name="Proc. Natl. Acad. Sci. U.S.A.">
        <title>Niche adaptation and genome expansion in the chlorophyll d-producing cyanobacterium Acaryochloris marina.</title>
        <authorList>
            <person name="Swingley W.D."/>
            <person name="Chen M."/>
            <person name="Cheung P.C."/>
            <person name="Conrad A.L."/>
            <person name="Dejesa L.C."/>
            <person name="Hao J."/>
            <person name="Honchak B.M."/>
            <person name="Karbach L.E."/>
            <person name="Kurdoglu A."/>
            <person name="Lahiri S."/>
            <person name="Mastrian S.D."/>
            <person name="Miyashita H."/>
            <person name="Page L."/>
            <person name="Ramakrishna P."/>
            <person name="Satoh S."/>
            <person name="Sattley W.M."/>
            <person name="Shimada Y."/>
            <person name="Taylor H.L."/>
            <person name="Tomo T."/>
            <person name="Tsuchiya T."/>
            <person name="Wang Z.T."/>
            <person name="Raymond J."/>
            <person name="Mimuro M."/>
            <person name="Blankenship R.E."/>
            <person name="Touchman J.W."/>
        </authorList>
    </citation>
    <scope>NUCLEOTIDE SEQUENCE [LARGE SCALE GENOMIC DNA]</scope>
    <source>
        <strain evidence="2">MBIC 11017</strain>
    </source>
</reference>
<gene>
    <name evidence="1" type="ordered locus">AM1_0113</name>
</gene>
<evidence type="ECO:0000313" key="1">
    <source>
        <dbReference type="EMBL" id="ABW25200.1"/>
    </source>
</evidence>